<dbReference type="Pfam" id="PF11929">
    <property type="entry name" value="DUF3447"/>
    <property type="match status" value="1"/>
</dbReference>
<dbReference type="PANTHER" id="PTHR24182">
    <property type="entry name" value="ANKYRIN REPEAT AND SOCS BOX CONTAINING 4"/>
    <property type="match status" value="1"/>
</dbReference>
<dbReference type="InParanoid" id="A2FEY5"/>
<dbReference type="AlphaFoldDB" id="A2FEY5"/>
<reference evidence="2" key="2">
    <citation type="journal article" date="2007" name="Science">
        <title>Draft genome sequence of the sexually transmitted pathogen Trichomonas vaginalis.</title>
        <authorList>
            <person name="Carlton J.M."/>
            <person name="Hirt R.P."/>
            <person name="Silva J.C."/>
            <person name="Delcher A.L."/>
            <person name="Schatz M."/>
            <person name="Zhao Q."/>
            <person name="Wortman J.R."/>
            <person name="Bidwell S.L."/>
            <person name="Alsmark U.C.M."/>
            <person name="Besteiro S."/>
            <person name="Sicheritz-Ponten T."/>
            <person name="Noel C.J."/>
            <person name="Dacks J.B."/>
            <person name="Foster P.G."/>
            <person name="Simillion C."/>
            <person name="Van de Peer Y."/>
            <person name="Miranda-Saavedra D."/>
            <person name="Barton G.J."/>
            <person name="Westrop G.D."/>
            <person name="Mueller S."/>
            <person name="Dessi D."/>
            <person name="Fiori P.L."/>
            <person name="Ren Q."/>
            <person name="Paulsen I."/>
            <person name="Zhang H."/>
            <person name="Bastida-Corcuera F.D."/>
            <person name="Simoes-Barbosa A."/>
            <person name="Brown M.T."/>
            <person name="Hayes R.D."/>
            <person name="Mukherjee M."/>
            <person name="Okumura C.Y."/>
            <person name="Schneider R."/>
            <person name="Smith A.J."/>
            <person name="Vanacova S."/>
            <person name="Villalvazo M."/>
            <person name="Haas B.J."/>
            <person name="Pertea M."/>
            <person name="Feldblyum T.V."/>
            <person name="Utterback T.R."/>
            <person name="Shu C.L."/>
            <person name="Osoegawa K."/>
            <person name="de Jong P.J."/>
            <person name="Hrdy I."/>
            <person name="Horvathova L."/>
            <person name="Zubacova Z."/>
            <person name="Dolezal P."/>
            <person name="Malik S.B."/>
            <person name="Logsdon J.M. Jr."/>
            <person name="Henze K."/>
            <person name="Gupta A."/>
            <person name="Wang C.C."/>
            <person name="Dunne R.L."/>
            <person name="Upcroft J.A."/>
            <person name="Upcroft P."/>
            <person name="White O."/>
            <person name="Salzberg S.L."/>
            <person name="Tang P."/>
            <person name="Chiu C.-H."/>
            <person name="Lee Y.-S."/>
            <person name="Embley T.M."/>
            <person name="Coombs G.H."/>
            <person name="Mottram J.C."/>
            <person name="Tachezy J."/>
            <person name="Fraser-Liggett C.M."/>
            <person name="Johnson P.J."/>
        </authorList>
    </citation>
    <scope>NUCLEOTIDE SEQUENCE [LARGE SCALE GENOMIC DNA]</scope>
    <source>
        <strain evidence="2">G3</strain>
    </source>
</reference>
<dbReference type="InterPro" id="IPR036770">
    <property type="entry name" value="Ankyrin_rpt-contain_sf"/>
</dbReference>
<feature type="domain" description="DUF3447" evidence="1">
    <location>
        <begin position="57"/>
        <end position="81"/>
    </location>
</feature>
<dbReference type="Proteomes" id="UP000001542">
    <property type="component" value="Unassembled WGS sequence"/>
</dbReference>
<protein>
    <recommendedName>
        <fullName evidence="1">DUF3447 domain-containing protein</fullName>
    </recommendedName>
</protein>
<dbReference type="PANTHER" id="PTHR24182:SF13">
    <property type="entry name" value="LD18443P"/>
    <property type="match status" value="1"/>
</dbReference>
<dbReference type="SUPFAM" id="SSF48403">
    <property type="entry name" value="Ankyrin repeat"/>
    <property type="match status" value="1"/>
</dbReference>
<gene>
    <name evidence="2" type="ORF">TVAG_256790</name>
</gene>
<accession>A2FEY5</accession>
<dbReference type="KEGG" id="tva:4754312"/>
<organism evidence="2 3">
    <name type="scientific">Trichomonas vaginalis (strain ATCC PRA-98 / G3)</name>
    <dbReference type="NCBI Taxonomy" id="412133"/>
    <lineage>
        <taxon>Eukaryota</taxon>
        <taxon>Metamonada</taxon>
        <taxon>Parabasalia</taxon>
        <taxon>Trichomonadida</taxon>
        <taxon>Trichomonadidae</taxon>
        <taxon>Trichomonas</taxon>
    </lineage>
</organism>
<reference evidence="2" key="1">
    <citation type="submission" date="2006-10" db="EMBL/GenBank/DDBJ databases">
        <authorList>
            <person name="Amadeo P."/>
            <person name="Zhao Q."/>
            <person name="Wortman J."/>
            <person name="Fraser-Liggett C."/>
            <person name="Carlton J."/>
        </authorList>
    </citation>
    <scope>NUCLEOTIDE SEQUENCE</scope>
    <source>
        <strain evidence="2">G3</strain>
    </source>
</reference>
<dbReference type="RefSeq" id="XP_001309469.1">
    <property type="nucleotide sequence ID" value="XM_001309468.1"/>
</dbReference>
<proteinExistence type="predicted"/>
<dbReference type="VEuPathDB" id="TrichDB:TVAGG3_0046870"/>
<evidence type="ECO:0000313" key="2">
    <source>
        <dbReference type="EMBL" id="EAX96539.1"/>
    </source>
</evidence>
<name>A2FEY5_TRIV3</name>
<dbReference type="EMBL" id="DS113754">
    <property type="protein sequence ID" value="EAX96539.1"/>
    <property type="molecule type" value="Genomic_DNA"/>
</dbReference>
<evidence type="ECO:0000313" key="3">
    <source>
        <dbReference type="Proteomes" id="UP000001542"/>
    </source>
</evidence>
<keyword evidence="3" id="KW-1185">Reference proteome</keyword>
<evidence type="ECO:0000259" key="1">
    <source>
        <dbReference type="Pfam" id="PF11929"/>
    </source>
</evidence>
<dbReference type="InterPro" id="IPR020683">
    <property type="entry name" value="DUF3447"/>
</dbReference>
<sequence length="82" mass="9494">MYNSLERFISTAERTGFDEDHRLVGDLYPYTSYGYSLLELCCYHGAFDCFKLLRTKFSSHITQSCLQFSFLGGNPEILSECR</sequence>